<dbReference type="GeneID" id="18875298"/>
<dbReference type="InterPro" id="IPR036388">
    <property type="entry name" value="WH-like_DNA-bd_sf"/>
</dbReference>
<feature type="domain" description="Methylated-DNA-[protein]-cysteine S-methyltransferase DNA binding" evidence="8">
    <location>
        <begin position="99"/>
        <end position="176"/>
    </location>
</feature>
<evidence type="ECO:0000313" key="9">
    <source>
        <dbReference type="EMBL" id="EGW35810.1"/>
    </source>
</evidence>
<dbReference type="PANTHER" id="PTHR10815">
    <property type="entry name" value="METHYLATED-DNA--PROTEIN-CYSTEINE METHYLTRANSFERASE"/>
    <property type="match status" value="1"/>
</dbReference>
<sequence length="186" mass="21146">MAYLYYTVIQTSTPYKALLVLDDHGLLCYASLGKHPNVLREELVKDFKSLKEYNLKSLSTIPSNEQIQKTIDGFRKGMDDPRTLNNLNIRTRIIFGTALQKKVWDKLLQIPTGTTMQYKEIAESLNIPNSSRVVGNCCGANKISLVIPCHRALAKNGKITGYRWGLDIKQYLLKQELGDNYNKIVH</sequence>
<evidence type="ECO:0000259" key="8">
    <source>
        <dbReference type="Pfam" id="PF01035"/>
    </source>
</evidence>
<dbReference type="FunCoup" id="G3AF35">
    <property type="interactions" value="54"/>
</dbReference>
<dbReference type="InterPro" id="IPR014048">
    <property type="entry name" value="MethylDNA_cys_MeTrfase_DNA-bd"/>
</dbReference>
<dbReference type="NCBIfam" id="TIGR00589">
    <property type="entry name" value="ogt"/>
    <property type="match status" value="1"/>
</dbReference>
<dbReference type="InterPro" id="IPR036217">
    <property type="entry name" value="MethylDNA_cys_MeTrfase_DNAb"/>
</dbReference>
<evidence type="ECO:0000256" key="5">
    <source>
        <dbReference type="ARBA" id="ARBA00030795"/>
    </source>
</evidence>
<dbReference type="HOGENOM" id="CLU_000445_52_2_1"/>
<gene>
    <name evidence="9" type="ORF">SPAPADRAFT_69943</name>
</gene>
<protein>
    <recommendedName>
        <fullName evidence="3">Methylated-DNA--protein-cysteine methyltransferase</fullName>
        <ecNumber evidence="2">2.1.1.63</ecNumber>
    </recommendedName>
    <alternativeName>
        <fullName evidence="5">6-O-methylguanine-DNA methyltransferase</fullName>
    </alternativeName>
    <alternativeName>
        <fullName evidence="7">DNA repair MTase</fullName>
    </alternativeName>
    <alternativeName>
        <fullName evidence="6">O-6-methylguanine-DNA-alkyltransferase</fullName>
    </alternativeName>
</protein>
<dbReference type="KEGG" id="spaa:SPAPADRAFT_69943"/>
<dbReference type="GO" id="GO:0006281">
    <property type="term" value="P:DNA repair"/>
    <property type="evidence" value="ECO:0007669"/>
    <property type="project" value="InterPro"/>
</dbReference>
<evidence type="ECO:0000256" key="6">
    <source>
        <dbReference type="ARBA" id="ARBA00031621"/>
    </source>
</evidence>
<evidence type="ECO:0000256" key="4">
    <source>
        <dbReference type="ARBA" id="ARBA00022763"/>
    </source>
</evidence>
<dbReference type="PANTHER" id="PTHR10815:SF13">
    <property type="entry name" value="METHYLATED-DNA--PROTEIN-CYSTEINE METHYLTRANSFERASE"/>
    <property type="match status" value="1"/>
</dbReference>
<dbReference type="Gene3D" id="1.10.10.10">
    <property type="entry name" value="Winged helix-like DNA-binding domain superfamily/Winged helix DNA-binding domain"/>
    <property type="match status" value="1"/>
</dbReference>
<dbReference type="EMBL" id="GL996499">
    <property type="protein sequence ID" value="EGW35810.1"/>
    <property type="molecule type" value="Genomic_DNA"/>
</dbReference>
<accession>G3AF35</accession>
<dbReference type="SUPFAM" id="SSF46767">
    <property type="entry name" value="Methylated DNA-protein cysteine methyltransferase, C-terminal domain"/>
    <property type="match status" value="1"/>
</dbReference>
<dbReference type="GO" id="GO:0003908">
    <property type="term" value="F:methylated-DNA-[protein]-cysteine S-methyltransferase activity"/>
    <property type="evidence" value="ECO:0007669"/>
    <property type="project" value="UniProtKB-EC"/>
</dbReference>
<dbReference type="OMA" id="YTFIETE"/>
<dbReference type="InParanoid" id="G3AF35"/>
<reference evidence="9 10" key="1">
    <citation type="journal article" date="2011" name="Proc. Natl. Acad. Sci. U.S.A.">
        <title>Comparative genomics of xylose-fermenting fungi for enhanced biofuel production.</title>
        <authorList>
            <person name="Wohlbach D.J."/>
            <person name="Kuo A."/>
            <person name="Sato T.K."/>
            <person name="Potts K.M."/>
            <person name="Salamov A.A."/>
            <person name="LaButti K.M."/>
            <person name="Sun H."/>
            <person name="Clum A."/>
            <person name="Pangilinan J.L."/>
            <person name="Lindquist E.A."/>
            <person name="Lucas S."/>
            <person name="Lapidus A."/>
            <person name="Jin M."/>
            <person name="Gunawan C."/>
            <person name="Balan V."/>
            <person name="Dale B.E."/>
            <person name="Jeffries T.W."/>
            <person name="Zinkel R."/>
            <person name="Barry K.W."/>
            <person name="Grigoriev I.V."/>
            <person name="Gasch A.P."/>
        </authorList>
    </citation>
    <scope>NUCLEOTIDE SEQUENCE [LARGE SCALE GENOMIC DNA]</scope>
    <source>
        <strain evidence="10">NRRL Y-27907 / 11-Y1</strain>
    </source>
</reference>
<dbReference type="Pfam" id="PF01035">
    <property type="entry name" value="DNA_binding_1"/>
    <property type="match status" value="1"/>
</dbReference>
<dbReference type="eggNOG" id="KOG4062">
    <property type="taxonomic scope" value="Eukaryota"/>
</dbReference>
<proteinExistence type="inferred from homology"/>
<dbReference type="RefSeq" id="XP_007373222.1">
    <property type="nucleotide sequence ID" value="XM_007373160.1"/>
</dbReference>
<evidence type="ECO:0000256" key="2">
    <source>
        <dbReference type="ARBA" id="ARBA00011918"/>
    </source>
</evidence>
<dbReference type="CDD" id="cd06445">
    <property type="entry name" value="ATase"/>
    <property type="match status" value="1"/>
</dbReference>
<keyword evidence="4" id="KW-0227">DNA damage</keyword>
<evidence type="ECO:0000256" key="7">
    <source>
        <dbReference type="ARBA" id="ARBA00033095"/>
    </source>
</evidence>
<name>G3AF35_SPAPN</name>
<evidence type="ECO:0000256" key="3">
    <source>
        <dbReference type="ARBA" id="ARBA00015377"/>
    </source>
</evidence>
<dbReference type="STRING" id="619300.G3AF35"/>
<evidence type="ECO:0000256" key="1">
    <source>
        <dbReference type="ARBA" id="ARBA00008711"/>
    </source>
</evidence>
<organism evidence="10">
    <name type="scientific">Spathaspora passalidarum (strain NRRL Y-27907 / 11-Y1)</name>
    <dbReference type="NCBI Taxonomy" id="619300"/>
    <lineage>
        <taxon>Eukaryota</taxon>
        <taxon>Fungi</taxon>
        <taxon>Dikarya</taxon>
        <taxon>Ascomycota</taxon>
        <taxon>Saccharomycotina</taxon>
        <taxon>Pichiomycetes</taxon>
        <taxon>Debaryomycetaceae</taxon>
        <taxon>Spathaspora</taxon>
    </lineage>
</organism>
<dbReference type="EC" id="2.1.1.63" evidence="2"/>
<keyword evidence="10" id="KW-1185">Reference proteome</keyword>
<evidence type="ECO:0000313" key="10">
    <source>
        <dbReference type="Proteomes" id="UP000000709"/>
    </source>
</evidence>
<dbReference type="AlphaFoldDB" id="G3AF35"/>
<comment type="similarity">
    <text evidence="1">Belongs to the MGMT family.</text>
</comment>
<dbReference type="Proteomes" id="UP000000709">
    <property type="component" value="Unassembled WGS sequence"/>
</dbReference>